<evidence type="ECO:0000256" key="5">
    <source>
        <dbReference type="ARBA" id="ARBA00022729"/>
    </source>
</evidence>
<dbReference type="PANTHER" id="PTHR30532:SF24">
    <property type="entry name" value="FERRIC ENTEROBACTIN-BINDING PERIPLASMIC PROTEIN FEPB"/>
    <property type="match status" value="1"/>
</dbReference>
<dbReference type="PROSITE" id="PS50983">
    <property type="entry name" value="FE_B12_PBP"/>
    <property type="match status" value="1"/>
</dbReference>
<dbReference type="InterPro" id="IPR051313">
    <property type="entry name" value="Bact_iron-sidero_bind"/>
</dbReference>
<evidence type="ECO:0000256" key="6">
    <source>
        <dbReference type="SAM" id="MobiDB-lite"/>
    </source>
</evidence>
<gene>
    <name evidence="8" type="ORF">NET02_14220</name>
</gene>
<evidence type="ECO:0000256" key="1">
    <source>
        <dbReference type="ARBA" id="ARBA00004196"/>
    </source>
</evidence>
<dbReference type="Gene3D" id="3.40.50.1980">
    <property type="entry name" value="Nitrogenase molybdenum iron protein domain"/>
    <property type="match status" value="2"/>
</dbReference>
<dbReference type="CDD" id="cd01146">
    <property type="entry name" value="FhuD"/>
    <property type="match status" value="1"/>
</dbReference>
<reference evidence="8" key="1">
    <citation type="submission" date="2022-06" db="EMBL/GenBank/DDBJ databases">
        <title>CFH 74404 Thermomicrobiaceae sp.</title>
        <authorList>
            <person name="Ming H."/>
            <person name="Li W.-J."/>
            <person name="Zhao Z."/>
        </authorList>
    </citation>
    <scope>NUCLEOTIDE SEQUENCE</scope>
    <source>
        <strain evidence="8">CFH 74404</strain>
    </source>
</reference>
<dbReference type="Proteomes" id="UP001165306">
    <property type="component" value="Unassembled WGS sequence"/>
</dbReference>
<keyword evidence="3" id="KW-0813">Transport</keyword>
<evidence type="ECO:0000256" key="4">
    <source>
        <dbReference type="ARBA" id="ARBA00022496"/>
    </source>
</evidence>
<dbReference type="SUPFAM" id="SSF53807">
    <property type="entry name" value="Helical backbone' metal receptor"/>
    <property type="match status" value="1"/>
</dbReference>
<comment type="subcellular location">
    <subcellularLocation>
        <location evidence="1">Cell envelope</location>
    </subcellularLocation>
</comment>
<proteinExistence type="inferred from homology"/>
<evidence type="ECO:0000259" key="7">
    <source>
        <dbReference type="PROSITE" id="PS50983"/>
    </source>
</evidence>
<evidence type="ECO:0000256" key="3">
    <source>
        <dbReference type="ARBA" id="ARBA00022448"/>
    </source>
</evidence>
<dbReference type="GO" id="GO:1901678">
    <property type="term" value="P:iron coordination entity transport"/>
    <property type="evidence" value="ECO:0007669"/>
    <property type="project" value="UniProtKB-ARBA"/>
</dbReference>
<accession>A0AA41WHT1</accession>
<keyword evidence="9" id="KW-1185">Reference proteome</keyword>
<dbReference type="Pfam" id="PF01497">
    <property type="entry name" value="Peripla_BP_2"/>
    <property type="match status" value="1"/>
</dbReference>
<dbReference type="PROSITE" id="PS51318">
    <property type="entry name" value="TAT"/>
    <property type="match status" value="1"/>
</dbReference>
<feature type="domain" description="Fe/B12 periplasmic-binding" evidence="7">
    <location>
        <begin position="118"/>
        <end position="392"/>
    </location>
</feature>
<keyword evidence="5" id="KW-0732">Signal</keyword>
<organism evidence="8 9">
    <name type="scientific">Thermalbibacter longus</name>
    <dbReference type="NCBI Taxonomy" id="2951981"/>
    <lineage>
        <taxon>Bacteria</taxon>
        <taxon>Pseudomonadati</taxon>
        <taxon>Thermomicrobiota</taxon>
        <taxon>Thermomicrobia</taxon>
        <taxon>Thermomicrobiales</taxon>
        <taxon>Thermomicrobiaceae</taxon>
        <taxon>Thermalbibacter</taxon>
    </lineage>
</organism>
<evidence type="ECO:0000256" key="2">
    <source>
        <dbReference type="ARBA" id="ARBA00008814"/>
    </source>
</evidence>
<comment type="caution">
    <text evidence="8">The sequence shown here is derived from an EMBL/GenBank/DDBJ whole genome shotgun (WGS) entry which is preliminary data.</text>
</comment>
<protein>
    <submittedName>
        <fullName evidence="8">ABC transporter substrate-binding protein</fullName>
    </submittedName>
</protein>
<dbReference type="GO" id="GO:0030288">
    <property type="term" value="C:outer membrane-bounded periplasmic space"/>
    <property type="evidence" value="ECO:0007669"/>
    <property type="project" value="TreeGrafter"/>
</dbReference>
<keyword evidence="4" id="KW-0406">Ion transport</keyword>
<evidence type="ECO:0000313" key="8">
    <source>
        <dbReference type="EMBL" id="MCM8750305.1"/>
    </source>
</evidence>
<keyword evidence="4" id="KW-0408">Iron</keyword>
<comment type="similarity">
    <text evidence="2">Belongs to the bacterial solute-binding protein 8 family.</text>
</comment>
<dbReference type="RefSeq" id="WP_284058094.1">
    <property type="nucleotide sequence ID" value="NZ_JAMSLR010000013.1"/>
</dbReference>
<name>A0AA41WHT1_9BACT</name>
<feature type="region of interest" description="Disordered" evidence="6">
    <location>
        <begin position="52"/>
        <end position="95"/>
    </location>
</feature>
<dbReference type="InterPro" id="IPR006311">
    <property type="entry name" value="TAT_signal"/>
</dbReference>
<keyword evidence="4" id="KW-0410">Iron transport</keyword>
<dbReference type="AlphaFoldDB" id="A0AA41WHT1"/>
<feature type="compositionally biased region" description="Pro residues" evidence="6">
    <location>
        <begin position="77"/>
        <end position="88"/>
    </location>
</feature>
<dbReference type="EMBL" id="JAMSLR010000013">
    <property type="protein sequence ID" value="MCM8750305.1"/>
    <property type="molecule type" value="Genomic_DNA"/>
</dbReference>
<dbReference type="InterPro" id="IPR002491">
    <property type="entry name" value="ABC_transptr_periplasmic_BD"/>
</dbReference>
<sequence>MRAGRPEQWIAGTDRACLHRALSRRGFLRALAGAGGALSLAAFLPGCRAGNESAAVPGTSPEATSPTPAAVLSEPAPSRPSSPTPAPRTTPATQEQPVFPLVIRHKFGTTEIPEQPQRVATVGFSEQDPVLALGVKPIAVREWFGDQPYAVWPWAQDELGDATPTVLRMPFGELDFEAIAALRPDLLVATHSGITADEYEALSRIAPTVAQPGEYPDFGVPWQEQTRIIGQALGRAERAEVLIAEVEAQIAAARAAHPQFEGATIAWASPSGDGEYWAVGPNTPPMRFLSALGFRMPDDLAAVVGELDSAQISGEQLGLLDTDALILQVNTPEERAAIEANPLYQQLRAAREGRALFFVGLDDPLYGALSFSTVLSLPYALEHLLPLLVAALDGDPSTGATP</sequence>
<dbReference type="PANTHER" id="PTHR30532">
    <property type="entry name" value="IRON III DICITRATE-BINDING PERIPLASMIC PROTEIN"/>
    <property type="match status" value="1"/>
</dbReference>
<evidence type="ECO:0000313" key="9">
    <source>
        <dbReference type="Proteomes" id="UP001165306"/>
    </source>
</evidence>